<evidence type="ECO:0000256" key="1">
    <source>
        <dbReference type="SAM" id="SignalP"/>
    </source>
</evidence>
<comment type="caution">
    <text evidence="2">The sequence shown here is derived from an EMBL/GenBank/DDBJ whole genome shotgun (WGS) entry which is preliminary data.</text>
</comment>
<gene>
    <name evidence="2" type="ORF">I3842_03G082500</name>
</gene>
<evidence type="ECO:0000313" key="2">
    <source>
        <dbReference type="EMBL" id="KAG6720836.1"/>
    </source>
</evidence>
<accession>A0A922FIE8</accession>
<reference evidence="2" key="1">
    <citation type="submission" date="2021-01" db="EMBL/GenBank/DDBJ databases">
        <authorList>
            <person name="Lovell J.T."/>
            <person name="Bentley N."/>
            <person name="Bhattarai G."/>
            <person name="Jenkins J.W."/>
            <person name="Sreedasyam A."/>
            <person name="Alarcon Y."/>
            <person name="Bock C."/>
            <person name="Boston L."/>
            <person name="Carlson J."/>
            <person name="Cervantes K."/>
            <person name="Clermont K."/>
            <person name="Krom N."/>
            <person name="Kubenka K."/>
            <person name="Mamidi S."/>
            <person name="Mattison C."/>
            <person name="Monteros M."/>
            <person name="Pisani C."/>
            <person name="Plott C."/>
            <person name="Rajasekar S."/>
            <person name="Rhein H.S."/>
            <person name="Rohla C."/>
            <person name="Song M."/>
            <person name="Hilaire R.S."/>
            <person name="Shu S."/>
            <person name="Wells L."/>
            <person name="Wang X."/>
            <person name="Webber J."/>
            <person name="Heerema R.J."/>
            <person name="Klein P."/>
            <person name="Conner P."/>
            <person name="Grauke L."/>
            <person name="Grimwood J."/>
            <person name="Schmutz J."/>
            <person name="Randall J.J."/>
        </authorList>
    </citation>
    <scope>NUCLEOTIDE SEQUENCE</scope>
    <source>
        <tissue evidence="2">Leaf</tissue>
    </source>
</reference>
<sequence>MALLTLVCCVVVWKLRASKRYGSYYPISKCWLWSKQNKGKSMSTKVSSLPEELCLQFSLEEIKTATHNIDED</sequence>
<keyword evidence="1" id="KW-0732">Signal</keyword>
<dbReference type="Proteomes" id="UP000811246">
    <property type="component" value="Chromosome 3"/>
</dbReference>
<protein>
    <submittedName>
        <fullName evidence="2">Uncharacterized protein</fullName>
    </submittedName>
</protein>
<dbReference type="AlphaFoldDB" id="A0A922FIE8"/>
<proteinExistence type="predicted"/>
<feature type="chain" id="PRO_5036859000" evidence="1">
    <location>
        <begin position="18"/>
        <end position="72"/>
    </location>
</feature>
<evidence type="ECO:0000313" key="3">
    <source>
        <dbReference type="Proteomes" id="UP000811246"/>
    </source>
</evidence>
<dbReference type="EMBL" id="CM031827">
    <property type="protein sequence ID" value="KAG6720836.1"/>
    <property type="molecule type" value="Genomic_DNA"/>
</dbReference>
<feature type="signal peptide" evidence="1">
    <location>
        <begin position="1"/>
        <end position="17"/>
    </location>
</feature>
<organism evidence="2 3">
    <name type="scientific">Carya illinoinensis</name>
    <name type="common">Pecan</name>
    <dbReference type="NCBI Taxonomy" id="32201"/>
    <lineage>
        <taxon>Eukaryota</taxon>
        <taxon>Viridiplantae</taxon>
        <taxon>Streptophyta</taxon>
        <taxon>Embryophyta</taxon>
        <taxon>Tracheophyta</taxon>
        <taxon>Spermatophyta</taxon>
        <taxon>Magnoliopsida</taxon>
        <taxon>eudicotyledons</taxon>
        <taxon>Gunneridae</taxon>
        <taxon>Pentapetalae</taxon>
        <taxon>rosids</taxon>
        <taxon>fabids</taxon>
        <taxon>Fagales</taxon>
        <taxon>Juglandaceae</taxon>
        <taxon>Carya</taxon>
    </lineage>
</organism>
<name>A0A922FIE8_CARIL</name>